<evidence type="ECO:0000313" key="3">
    <source>
        <dbReference type="Proteomes" id="UP001429984"/>
    </source>
</evidence>
<sequence length="181" mass="19120">MFHDGAVSHATSLLSAGDETIPAARLRRAVAARAHCNVLGSARIHGIMREPRSQADLQIAAERARGAASSGAGRAAAIDSRYSQDLPEADRPEDAPMLRTCICLLIAFASATVAAREIKLSDANSGSCPENMAVAASKSEARPARSVAPVRANKPKPGLPADVNGRQQSPRWHSYLPGMFR</sequence>
<gene>
    <name evidence="2" type="ORF">IU514_13225</name>
</gene>
<reference evidence="2 3" key="1">
    <citation type="submission" date="2020-11" db="EMBL/GenBank/DDBJ databases">
        <title>Draft Genome Sequence and Secondary Metabolite Biosynthetic Potential of the Lysobacter niastensis Type strain DSM 18481.</title>
        <authorList>
            <person name="Turrini P."/>
            <person name="Artuso I."/>
            <person name="Tescari M."/>
            <person name="Lugli G.A."/>
            <person name="Frangipani E."/>
            <person name="Ventura M."/>
            <person name="Visca P."/>
        </authorList>
    </citation>
    <scope>NUCLEOTIDE SEQUENCE [LARGE SCALE GENOMIC DNA]</scope>
    <source>
        <strain evidence="2 3">DSM 18481</strain>
    </source>
</reference>
<feature type="region of interest" description="Disordered" evidence="1">
    <location>
        <begin position="123"/>
        <end position="171"/>
    </location>
</feature>
<dbReference type="EMBL" id="JADLZT010000007">
    <property type="protein sequence ID" value="MBF6024987.1"/>
    <property type="molecule type" value="Genomic_DNA"/>
</dbReference>
<keyword evidence="3" id="KW-1185">Reference proteome</keyword>
<evidence type="ECO:0000313" key="2">
    <source>
        <dbReference type="EMBL" id="MBF6024987.1"/>
    </source>
</evidence>
<evidence type="ECO:0000256" key="1">
    <source>
        <dbReference type="SAM" id="MobiDB-lite"/>
    </source>
</evidence>
<dbReference type="Proteomes" id="UP001429984">
    <property type="component" value="Unassembled WGS sequence"/>
</dbReference>
<comment type="caution">
    <text evidence="2">The sequence shown here is derived from an EMBL/GenBank/DDBJ whole genome shotgun (WGS) entry which is preliminary data.</text>
</comment>
<organism evidence="2 3">
    <name type="scientific">Lysobacter niastensis</name>
    <dbReference type="NCBI Taxonomy" id="380629"/>
    <lineage>
        <taxon>Bacteria</taxon>
        <taxon>Pseudomonadati</taxon>
        <taxon>Pseudomonadota</taxon>
        <taxon>Gammaproteobacteria</taxon>
        <taxon>Lysobacterales</taxon>
        <taxon>Lysobacteraceae</taxon>
        <taxon>Lysobacter</taxon>
    </lineage>
</organism>
<name>A0ABS0BBD3_9GAMM</name>
<proteinExistence type="predicted"/>
<protein>
    <submittedName>
        <fullName evidence="2">Uncharacterized protein</fullName>
    </submittedName>
</protein>
<dbReference type="RefSeq" id="WP_194931601.1">
    <property type="nucleotide sequence ID" value="NZ_JADLZT010000007.1"/>
</dbReference>
<accession>A0ABS0BBD3</accession>